<dbReference type="SUPFAM" id="SSF51197">
    <property type="entry name" value="Clavaminate synthase-like"/>
    <property type="match status" value="1"/>
</dbReference>
<dbReference type="PANTHER" id="PTHR10869:SF229">
    <property type="entry name" value="PROLYL 4-HYDROXYLASE ALPHA SUBUNIT DOMAIN-CONTAINING PROTEIN"/>
    <property type="match status" value="1"/>
</dbReference>
<evidence type="ECO:0000256" key="2">
    <source>
        <dbReference type="ARBA" id="ARBA00022723"/>
    </source>
</evidence>
<dbReference type="GO" id="GO:0004656">
    <property type="term" value="F:procollagen-proline 4-dioxygenase activity"/>
    <property type="evidence" value="ECO:0007669"/>
    <property type="project" value="TreeGrafter"/>
</dbReference>
<dbReference type="EMBL" id="CAKOGP040001002">
    <property type="protein sequence ID" value="CAJ1941393.1"/>
    <property type="molecule type" value="Genomic_DNA"/>
</dbReference>
<dbReference type="Pfam" id="PF13640">
    <property type="entry name" value="2OG-FeII_Oxy_3"/>
    <property type="match status" value="1"/>
</dbReference>
<evidence type="ECO:0000256" key="5">
    <source>
        <dbReference type="ARBA" id="ARBA00023004"/>
    </source>
</evidence>
<dbReference type="GO" id="GO:0031418">
    <property type="term" value="F:L-ascorbic acid binding"/>
    <property type="evidence" value="ECO:0007669"/>
    <property type="project" value="InterPro"/>
</dbReference>
<keyword evidence="3" id="KW-0223">Dioxygenase</keyword>
<name>A0AAD2FHQ1_9STRA</name>
<keyword evidence="9" id="KW-1185">Reference proteome</keyword>
<dbReference type="PROSITE" id="PS51471">
    <property type="entry name" value="FE2OG_OXY"/>
    <property type="match status" value="1"/>
</dbReference>
<dbReference type="InterPro" id="IPR044862">
    <property type="entry name" value="Pro_4_hyd_alph_FE2OG_OXY"/>
</dbReference>
<dbReference type="SMART" id="SM00702">
    <property type="entry name" value="P4Hc"/>
    <property type="match status" value="1"/>
</dbReference>
<feature type="chain" id="PRO_5042000139" description="Fe2OG dioxygenase domain-containing protein" evidence="6">
    <location>
        <begin position="17"/>
        <end position="372"/>
    </location>
</feature>
<dbReference type="AlphaFoldDB" id="A0AAD2FHQ1"/>
<dbReference type="GO" id="GO:0005506">
    <property type="term" value="F:iron ion binding"/>
    <property type="evidence" value="ECO:0007669"/>
    <property type="project" value="InterPro"/>
</dbReference>
<protein>
    <recommendedName>
        <fullName evidence="7">Fe2OG dioxygenase domain-containing protein</fullName>
    </recommendedName>
</protein>
<keyword evidence="6" id="KW-0732">Signal</keyword>
<dbReference type="InterPro" id="IPR006620">
    <property type="entry name" value="Pro_4_hyd_alph"/>
</dbReference>
<comment type="cofactor">
    <cofactor evidence="1">
        <name>L-ascorbate</name>
        <dbReference type="ChEBI" id="CHEBI:38290"/>
    </cofactor>
</comment>
<comment type="caution">
    <text evidence="8">The sequence shown here is derived from an EMBL/GenBank/DDBJ whole genome shotgun (WGS) entry which is preliminary data.</text>
</comment>
<organism evidence="8 9">
    <name type="scientific">Cylindrotheca closterium</name>
    <dbReference type="NCBI Taxonomy" id="2856"/>
    <lineage>
        <taxon>Eukaryota</taxon>
        <taxon>Sar</taxon>
        <taxon>Stramenopiles</taxon>
        <taxon>Ochrophyta</taxon>
        <taxon>Bacillariophyta</taxon>
        <taxon>Bacillariophyceae</taxon>
        <taxon>Bacillariophycidae</taxon>
        <taxon>Bacillariales</taxon>
        <taxon>Bacillariaceae</taxon>
        <taxon>Cylindrotheca</taxon>
    </lineage>
</organism>
<evidence type="ECO:0000259" key="7">
    <source>
        <dbReference type="PROSITE" id="PS51471"/>
    </source>
</evidence>
<dbReference type="GO" id="GO:0005783">
    <property type="term" value="C:endoplasmic reticulum"/>
    <property type="evidence" value="ECO:0007669"/>
    <property type="project" value="TreeGrafter"/>
</dbReference>
<gene>
    <name evidence="8" type="ORF">CYCCA115_LOCUS7499</name>
</gene>
<evidence type="ECO:0000256" key="3">
    <source>
        <dbReference type="ARBA" id="ARBA00022964"/>
    </source>
</evidence>
<keyword evidence="4" id="KW-0560">Oxidoreductase</keyword>
<evidence type="ECO:0000256" key="6">
    <source>
        <dbReference type="SAM" id="SignalP"/>
    </source>
</evidence>
<evidence type="ECO:0000313" key="9">
    <source>
        <dbReference type="Proteomes" id="UP001295423"/>
    </source>
</evidence>
<dbReference type="Proteomes" id="UP001295423">
    <property type="component" value="Unassembled WGS sequence"/>
</dbReference>
<proteinExistence type="predicted"/>
<accession>A0AAD2FHQ1</accession>
<feature type="signal peptide" evidence="6">
    <location>
        <begin position="1"/>
        <end position="16"/>
    </location>
</feature>
<feature type="domain" description="Fe2OG dioxygenase" evidence="7">
    <location>
        <begin position="228"/>
        <end position="339"/>
    </location>
</feature>
<evidence type="ECO:0000313" key="8">
    <source>
        <dbReference type="EMBL" id="CAJ1941393.1"/>
    </source>
</evidence>
<dbReference type="InterPro" id="IPR045054">
    <property type="entry name" value="P4HA-like"/>
</dbReference>
<dbReference type="InterPro" id="IPR005123">
    <property type="entry name" value="Oxoglu/Fe-dep_dioxygenase_dom"/>
</dbReference>
<dbReference type="PANTHER" id="PTHR10869">
    <property type="entry name" value="PROLYL 4-HYDROXYLASE ALPHA SUBUNIT"/>
    <property type="match status" value="1"/>
</dbReference>
<reference evidence="8" key="1">
    <citation type="submission" date="2023-08" db="EMBL/GenBank/DDBJ databases">
        <authorList>
            <person name="Audoor S."/>
            <person name="Bilcke G."/>
        </authorList>
    </citation>
    <scope>NUCLEOTIDE SEQUENCE</scope>
</reference>
<dbReference type="Gene3D" id="2.60.120.620">
    <property type="entry name" value="q2cbj1_9rhob like domain"/>
    <property type="match status" value="1"/>
</dbReference>
<sequence>MLVLSLLATINGFTLTGENRYGSKTSFFGGFGFGESSTPSKSRKKKKKGKRLTNELIPNKDTNDVFSMTQEALGPEKKVDKWGLPIQTEDEIIEELFPSMSKETEMIPVVSGKEYTLPEIQDCLGNQIDLNLGRFFDENGAATQSNAAKPIQLKLLHQSPPVLAIDNLFSDTECEELRNASLVGHEVSSATFTGSLSTRTSTSWFCNYADVPLLLAKVNQYLNIPLELMEEPQIVRYQKGEEFSWHYDAVPENALENGGQRLATLLVYLTDIASEDGGGTMFRDLKYDSEPLSMQPKVGSALLFFPAKSDGTPDARTLHRSEVMTGDEEKWIIQMWIHEREYKAVLPIGNSHELAGDGVRKTIVKLGLADDQ</sequence>
<evidence type="ECO:0000256" key="1">
    <source>
        <dbReference type="ARBA" id="ARBA00001961"/>
    </source>
</evidence>
<evidence type="ECO:0000256" key="4">
    <source>
        <dbReference type="ARBA" id="ARBA00023002"/>
    </source>
</evidence>
<keyword evidence="2" id="KW-0479">Metal-binding</keyword>
<keyword evidence="5" id="KW-0408">Iron</keyword>